<keyword evidence="3 7" id="KW-0812">Transmembrane</keyword>
<feature type="domain" description="Major facilitator superfamily (MFS) profile" evidence="8">
    <location>
        <begin position="87"/>
        <end position="563"/>
    </location>
</feature>
<accession>A0ABR0TMM5</accession>
<evidence type="ECO:0000256" key="2">
    <source>
        <dbReference type="ARBA" id="ARBA00022448"/>
    </source>
</evidence>
<dbReference type="Pfam" id="PF00083">
    <property type="entry name" value="Sugar_tr"/>
    <property type="match status" value="1"/>
</dbReference>
<keyword evidence="5 7" id="KW-0472">Membrane</keyword>
<feature type="transmembrane region" description="Helical" evidence="7">
    <location>
        <begin position="175"/>
        <end position="198"/>
    </location>
</feature>
<dbReference type="InterPro" id="IPR036259">
    <property type="entry name" value="MFS_trans_sf"/>
</dbReference>
<feature type="transmembrane region" description="Helical" evidence="7">
    <location>
        <begin position="152"/>
        <end position="169"/>
    </location>
</feature>
<comment type="subcellular location">
    <subcellularLocation>
        <location evidence="1">Membrane</location>
        <topology evidence="1">Multi-pass membrane protein</topology>
    </subcellularLocation>
</comment>
<dbReference type="PANTHER" id="PTHR23511:SF3">
    <property type="entry name" value="MAJOR FACILITATOR SUPERFAMILY (MFS) PROFILE DOMAIN-CONTAINING PROTEIN"/>
    <property type="match status" value="1"/>
</dbReference>
<feature type="transmembrane region" description="Helical" evidence="7">
    <location>
        <begin position="85"/>
        <end position="113"/>
    </location>
</feature>
<evidence type="ECO:0000256" key="7">
    <source>
        <dbReference type="SAM" id="Phobius"/>
    </source>
</evidence>
<gene>
    <name evidence="9" type="ORF">QM012_008130</name>
</gene>
<dbReference type="SUPFAM" id="SSF103473">
    <property type="entry name" value="MFS general substrate transporter"/>
    <property type="match status" value="1"/>
</dbReference>
<dbReference type="InterPro" id="IPR020846">
    <property type="entry name" value="MFS_dom"/>
</dbReference>
<keyword evidence="2" id="KW-0813">Transport</keyword>
<comment type="caution">
    <text evidence="9">The sequence shown here is derived from an EMBL/GenBank/DDBJ whole genome shotgun (WGS) entry which is preliminary data.</text>
</comment>
<feature type="transmembrane region" description="Helical" evidence="7">
    <location>
        <begin position="476"/>
        <end position="496"/>
    </location>
</feature>
<keyword evidence="4 7" id="KW-1133">Transmembrane helix</keyword>
<dbReference type="PANTHER" id="PTHR23511">
    <property type="entry name" value="SYNAPTIC VESICLE GLYCOPROTEIN 2"/>
    <property type="match status" value="1"/>
</dbReference>
<feature type="transmembrane region" description="Helical" evidence="7">
    <location>
        <begin position="421"/>
        <end position="439"/>
    </location>
</feature>
<evidence type="ECO:0000313" key="9">
    <source>
        <dbReference type="EMBL" id="KAK6005351.1"/>
    </source>
</evidence>
<dbReference type="PROSITE" id="PS50850">
    <property type="entry name" value="MFS"/>
    <property type="match status" value="1"/>
</dbReference>
<sequence length="568" mass="61937">MMDSLRHSKKSEDVHTQDDKSLQHMSSNQAEAEVGQATVAVAPEAGLSIGNILKGHSAHNLTPFEKKAALINAELDKFGMGRYQWCIWFLCGFGYFLDLAWSQGVGLIASAIYQEMGVSDPNKADIYSCANAGLALGAFTFGILVDVIGRRWAFNLTCLITSVFGLILAAPKDNYGAICAIYFLASLGLGGNIPIDATIALEFLPQNRRFLVSLLSLWQPIGVVFATAIAYGTAARPKWRCNANYPACSTGQRPCCTSDSNMGWRYTLIILGGVTLVVFFLRYFVFTFRESPKFLLSRGKEAEAIEVLHKIAKFNRAPPPILTVAHLAAVDETSSLSTDELEASGRPLSSMETLRRVLKNTVNSFKHLKALFTNKLQVFIFVLLAIAYMGDYWSFNLAGQFLPLILLRNEVNASGSVSETYLHYIAIYTPGILGAIIAMASVQLPLVGRKWSLVFSALCQGLAMAMYTQVTNVAGYVGLNAFEYIMQTYFNAVLYASAPELFDTAYRGSASGMLSCLGRIAGIVAPFAGANLLASQSSGILWLGAGGIWLSAITMIFLPVEMRDRQMF</sequence>
<evidence type="ECO:0000259" key="8">
    <source>
        <dbReference type="PROSITE" id="PS50850"/>
    </source>
</evidence>
<evidence type="ECO:0000256" key="6">
    <source>
        <dbReference type="SAM" id="MobiDB-lite"/>
    </source>
</evidence>
<feature type="region of interest" description="Disordered" evidence="6">
    <location>
        <begin position="1"/>
        <end position="28"/>
    </location>
</feature>
<feature type="transmembrane region" description="Helical" evidence="7">
    <location>
        <begin position="516"/>
        <end position="534"/>
    </location>
</feature>
<feature type="transmembrane region" description="Helical" evidence="7">
    <location>
        <begin position="451"/>
        <end position="470"/>
    </location>
</feature>
<dbReference type="EMBL" id="JASGXD010000006">
    <property type="protein sequence ID" value="KAK6005351.1"/>
    <property type="molecule type" value="Genomic_DNA"/>
</dbReference>
<evidence type="ECO:0000256" key="1">
    <source>
        <dbReference type="ARBA" id="ARBA00004141"/>
    </source>
</evidence>
<dbReference type="Proteomes" id="UP001341245">
    <property type="component" value="Unassembled WGS sequence"/>
</dbReference>
<proteinExistence type="predicted"/>
<organism evidence="9 10">
    <name type="scientific">Aureobasidium pullulans</name>
    <name type="common">Black yeast</name>
    <name type="synonym">Pullularia pullulans</name>
    <dbReference type="NCBI Taxonomy" id="5580"/>
    <lineage>
        <taxon>Eukaryota</taxon>
        <taxon>Fungi</taxon>
        <taxon>Dikarya</taxon>
        <taxon>Ascomycota</taxon>
        <taxon>Pezizomycotina</taxon>
        <taxon>Dothideomycetes</taxon>
        <taxon>Dothideomycetidae</taxon>
        <taxon>Dothideales</taxon>
        <taxon>Saccotheciaceae</taxon>
        <taxon>Aureobasidium</taxon>
    </lineage>
</organism>
<dbReference type="Gene3D" id="1.20.1250.20">
    <property type="entry name" value="MFS general substrate transporter like domains"/>
    <property type="match status" value="1"/>
</dbReference>
<keyword evidence="10" id="KW-1185">Reference proteome</keyword>
<protein>
    <recommendedName>
        <fullName evidence="8">Major facilitator superfamily (MFS) profile domain-containing protein</fullName>
    </recommendedName>
</protein>
<feature type="transmembrane region" description="Helical" evidence="7">
    <location>
        <begin position="376"/>
        <end position="395"/>
    </location>
</feature>
<name>A0ABR0TMM5_AURPU</name>
<feature type="transmembrane region" description="Helical" evidence="7">
    <location>
        <begin position="210"/>
        <end position="231"/>
    </location>
</feature>
<dbReference type="InterPro" id="IPR005828">
    <property type="entry name" value="MFS_sugar_transport-like"/>
</dbReference>
<evidence type="ECO:0000256" key="5">
    <source>
        <dbReference type="ARBA" id="ARBA00023136"/>
    </source>
</evidence>
<feature type="transmembrane region" description="Helical" evidence="7">
    <location>
        <begin position="125"/>
        <end position="145"/>
    </location>
</feature>
<feature type="transmembrane region" description="Helical" evidence="7">
    <location>
        <begin position="266"/>
        <end position="285"/>
    </location>
</feature>
<feature type="transmembrane region" description="Helical" evidence="7">
    <location>
        <begin position="540"/>
        <end position="560"/>
    </location>
</feature>
<evidence type="ECO:0000313" key="10">
    <source>
        <dbReference type="Proteomes" id="UP001341245"/>
    </source>
</evidence>
<evidence type="ECO:0000256" key="4">
    <source>
        <dbReference type="ARBA" id="ARBA00022989"/>
    </source>
</evidence>
<feature type="compositionally biased region" description="Basic and acidic residues" evidence="6">
    <location>
        <begin position="1"/>
        <end position="22"/>
    </location>
</feature>
<evidence type="ECO:0000256" key="3">
    <source>
        <dbReference type="ARBA" id="ARBA00022692"/>
    </source>
</evidence>
<reference evidence="9 10" key="1">
    <citation type="submission" date="2023-11" db="EMBL/GenBank/DDBJ databases">
        <title>Draft genome sequence and annotation of the polyextremotolerant black yeast-like fungus Aureobasidium pullulans NRRL 62042.</title>
        <authorList>
            <person name="Dielentheis-Frenken M.R.E."/>
            <person name="Wibberg D."/>
            <person name="Blank L.M."/>
            <person name="Tiso T."/>
        </authorList>
    </citation>
    <scope>NUCLEOTIDE SEQUENCE [LARGE SCALE GENOMIC DNA]</scope>
    <source>
        <strain evidence="9 10">NRRL 62042</strain>
    </source>
</reference>